<dbReference type="Pfam" id="PF09678">
    <property type="entry name" value="Caa3_CtaG"/>
    <property type="match status" value="1"/>
</dbReference>
<evidence type="ECO:0000256" key="8">
    <source>
        <dbReference type="SAM" id="SignalP"/>
    </source>
</evidence>
<evidence type="ECO:0000256" key="7">
    <source>
        <dbReference type="SAM" id="Phobius"/>
    </source>
</evidence>
<evidence type="ECO:0000256" key="1">
    <source>
        <dbReference type="ARBA" id="ARBA00004651"/>
    </source>
</evidence>
<keyword evidence="8" id="KW-0732">Signal</keyword>
<evidence type="ECO:0000256" key="4">
    <source>
        <dbReference type="ARBA" id="ARBA00022989"/>
    </source>
</evidence>
<feature type="chain" id="PRO_5038356890" evidence="8">
    <location>
        <begin position="21"/>
        <end position="791"/>
    </location>
</feature>
<reference evidence="10 11" key="1">
    <citation type="submission" date="2019-01" db="EMBL/GenBank/DDBJ databases">
        <title>Novel species of Cellulomonas.</title>
        <authorList>
            <person name="Liu Q."/>
            <person name="Xin Y.-H."/>
        </authorList>
    </citation>
    <scope>NUCLEOTIDE SEQUENCE [LARGE SCALE GENOMIC DNA]</scope>
    <source>
        <strain evidence="10 11">HLT2-17</strain>
    </source>
</reference>
<feature type="transmembrane region" description="Helical" evidence="7">
    <location>
        <begin position="608"/>
        <end position="632"/>
    </location>
</feature>
<feature type="domain" description="Copper resistance protein D" evidence="9">
    <location>
        <begin position="353"/>
        <end position="455"/>
    </location>
</feature>
<feature type="transmembrane region" description="Helical" evidence="7">
    <location>
        <begin position="119"/>
        <end position="141"/>
    </location>
</feature>
<evidence type="ECO:0000259" key="9">
    <source>
        <dbReference type="Pfam" id="PF05425"/>
    </source>
</evidence>
<feature type="transmembrane region" description="Helical" evidence="7">
    <location>
        <begin position="354"/>
        <end position="378"/>
    </location>
</feature>
<comment type="subcellular location">
    <subcellularLocation>
        <location evidence="1">Cell membrane</location>
        <topology evidence="1">Multi-pass membrane protein</topology>
    </subcellularLocation>
</comment>
<organism evidence="10 11">
    <name type="scientific">Pengzhenrongella frigida</name>
    <dbReference type="NCBI Taxonomy" id="1259133"/>
    <lineage>
        <taxon>Bacteria</taxon>
        <taxon>Bacillati</taxon>
        <taxon>Actinomycetota</taxon>
        <taxon>Actinomycetes</taxon>
        <taxon>Micrococcales</taxon>
        <taxon>Pengzhenrongella</taxon>
    </lineage>
</organism>
<dbReference type="InterPro" id="IPR032694">
    <property type="entry name" value="CopC/D"/>
</dbReference>
<feature type="transmembrane region" description="Helical" evidence="7">
    <location>
        <begin position="644"/>
        <end position="668"/>
    </location>
</feature>
<dbReference type="Pfam" id="PF05425">
    <property type="entry name" value="CopD"/>
    <property type="match status" value="1"/>
</dbReference>
<evidence type="ECO:0000256" key="3">
    <source>
        <dbReference type="ARBA" id="ARBA00022692"/>
    </source>
</evidence>
<keyword evidence="4 7" id="KW-1133">Transmembrane helix</keyword>
<dbReference type="PANTHER" id="PTHR34820">
    <property type="entry name" value="INNER MEMBRANE PROTEIN YEBZ"/>
    <property type="match status" value="1"/>
</dbReference>
<feature type="transmembrane region" description="Helical" evidence="7">
    <location>
        <begin position="494"/>
        <end position="514"/>
    </location>
</feature>
<feature type="transmembrane region" description="Helical" evidence="7">
    <location>
        <begin position="680"/>
        <end position="706"/>
    </location>
</feature>
<feature type="transmembrane region" description="Helical" evidence="7">
    <location>
        <begin position="526"/>
        <end position="544"/>
    </location>
</feature>
<feature type="transmembrane region" description="Helical" evidence="7">
    <location>
        <begin position="564"/>
        <end position="587"/>
    </location>
</feature>
<keyword evidence="11" id="KW-1185">Reference proteome</keyword>
<feature type="transmembrane region" description="Helical" evidence="7">
    <location>
        <begin position="390"/>
        <end position="412"/>
    </location>
</feature>
<keyword evidence="5 7" id="KW-0472">Membrane</keyword>
<gene>
    <name evidence="10" type="ORF">EUA98_10190</name>
</gene>
<dbReference type="GO" id="GO:0005886">
    <property type="term" value="C:plasma membrane"/>
    <property type="evidence" value="ECO:0007669"/>
    <property type="project" value="UniProtKB-SubCell"/>
</dbReference>
<dbReference type="GO" id="GO:0006825">
    <property type="term" value="P:copper ion transport"/>
    <property type="evidence" value="ECO:0007669"/>
    <property type="project" value="InterPro"/>
</dbReference>
<protein>
    <submittedName>
        <fullName evidence="10">Copper resistance protein CopD</fullName>
    </submittedName>
</protein>
<accession>A0A4Q5MZF2</accession>
<dbReference type="Proteomes" id="UP000293764">
    <property type="component" value="Unassembled WGS sequence"/>
</dbReference>
<dbReference type="PANTHER" id="PTHR34820:SF4">
    <property type="entry name" value="INNER MEMBRANE PROTEIN YEBZ"/>
    <property type="match status" value="1"/>
</dbReference>
<feature type="transmembrane region" description="Helical" evidence="7">
    <location>
        <begin position="279"/>
        <end position="302"/>
    </location>
</feature>
<sequence>MIWRWVGAPLAAIAPGAPLAATVRPGAGDGPGPVTPLWSAAALRTVGPFRGTGETRRTRRRTRGGRTGVAQQGQRVRTPCLTTVFRTSDGPAPAVHRGSQGPVDAYPGRVEHRWNLRRLLALTGAAVVAVVVAVAFSGAALPVLLGDPGPVVRWGLPLTETLVELAAALTIGALALAVCVLPRRAPVARTVAAQRGQQRRTRTVVDGRAYPAVLTLAGVAAAVWTGLSLVQLVLTYASVAGRPIGGETFGAELGVFVGAISLGRTLLWITVIAALTSALALAVATPTGAAWTLAIAVVALVLQSQTGHAAGTANHELAISSMFLHLVGAAVWIGALAALAVLNGRLGADLGPAVARYSPIAAWCFAAIAISGVVNAVARLGGLDGLGTRYGALVLAKVVGFAALGAIGWTYRRSVIPQLTTADGDRTPRATGLFWRLVAVELLVMGAISGLAVALGSTAPPVEQAAPTDPTPAEIVTGHLLAPEASTLRWLTQWRWDILLAGAAVAGIVVYLRWAHRLHRRGDAWPWLRTASWVVGLVVFGWTTSGGPSVYGHILFSGHMVQHMTLVMVIPIFLVVAAPVTLALRALPSRADDSRGPREWILTIVNSHVARFFANPVVAAVNFAGSMILFYYTDLFELSLRYYVGHLAMVVHFTLAGYLFVNALIGVDPGPRRLPYTQRLLLLFATMAFHAFFGVTLVTSETLLVADWFGLLGRPWGPTAIADQQIGGSIAWGIGELPTLALAIMVAFSWSRDDERAARRRDRQVERDGDTELDDYNAMLARIATRDAGEQ</sequence>
<feature type="transmembrane region" description="Helical" evidence="7">
    <location>
        <begin position="161"/>
        <end position="181"/>
    </location>
</feature>
<evidence type="ECO:0000313" key="10">
    <source>
        <dbReference type="EMBL" id="RYV51138.1"/>
    </source>
</evidence>
<dbReference type="AlphaFoldDB" id="A0A4Q5MZF2"/>
<feature type="transmembrane region" description="Helical" evidence="7">
    <location>
        <begin position="726"/>
        <end position="751"/>
    </location>
</feature>
<name>A0A4Q5MZF2_9MICO</name>
<proteinExistence type="predicted"/>
<feature type="signal peptide" evidence="8">
    <location>
        <begin position="1"/>
        <end position="20"/>
    </location>
</feature>
<dbReference type="InterPro" id="IPR008457">
    <property type="entry name" value="Cu-R_CopD_dom"/>
</dbReference>
<dbReference type="OrthoDB" id="5241646at2"/>
<feature type="transmembrane region" description="Helical" evidence="7">
    <location>
        <begin position="433"/>
        <end position="455"/>
    </location>
</feature>
<dbReference type="InterPro" id="IPR019108">
    <property type="entry name" value="Caa3_assmbl_CtaG-rel"/>
</dbReference>
<feature type="transmembrane region" description="Helical" evidence="7">
    <location>
        <begin position="322"/>
        <end position="342"/>
    </location>
</feature>
<dbReference type="EMBL" id="SDWW01000021">
    <property type="protein sequence ID" value="RYV51138.1"/>
    <property type="molecule type" value="Genomic_DNA"/>
</dbReference>
<keyword evidence="3 7" id="KW-0812">Transmembrane</keyword>
<evidence type="ECO:0000256" key="6">
    <source>
        <dbReference type="SAM" id="MobiDB-lite"/>
    </source>
</evidence>
<evidence type="ECO:0000256" key="5">
    <source>
        <dbReference type="ARBA" id="ARBA00023136"/>
    </source>
</evidence>
<keyword evidence="2" id="KW-1003">Cell membrane</keyword>
<feature type="transmembrane region" description="Helical" evidence="7">
    <location>
        <begin position="209"/>
        <end position="233"/>
    </location>
</feature>
<feature type="transmembrane region" description="Helical" evidence="7">
    <location>
        <begin position="253"/>
        <end position="272"/>
    </location>
</feature>
<evidence type="ECO:0000256" key="2">
    <source>
        <dbReference type="ARBA" id="ARBA00022475"/>
    </source>
</evidence>
<comment type="caution">
    <text evidence="10">The sequence shown here is derived from an EMBL/GenBank/DDBJ whole genome shotgun (WGS) entry which is preliminary data.</text>
</comment>
<evidence type="ECO:0000313" key="11">
    <source>
        <dbReference type="Proteomes" id="UP000293764"/>
    </source>
</evidence>
<feature type="region of interest" description="Disordered" evidence="6">
    <location>
        <begin position="49"/>
        <end position="74"/>
    </location>
</feature>